<evidence type="ECO:0000313" key="7">
    <source>
        <dbReference type="Proteomes" id="UP000289784"/>
    </source>
</evidence>
<gene>
    <name evidence="6" type="ORF">EPA99_12340</name>
</gene>
<reference evidence="6 7" key="1">
    <citation type="submission" date="2019-01" db="EMBL/GenBank/DDBJ databases">
        <title>Pseudoxanthomonas composti sp. nov., isolated from compost.</title>
        <authorList>
            <person name="Yang G."/>
        </authorList>
    </citation>
    <scope>NUCLEOTIDE SEQUENCE [LARGE SCALE GENOMIC DNA]</scope>
    <source>
        <strain evidence="6 7">GSS15</strain>
    </source>
</reference>
<evidence type="ECO:0000256" key="3">
    <source>
        <dbReference type="ARBA" id="ARBA00022989"/>
    </source>
</evidence>
<dbReference type="AlphaFoldDB" id="A0A4Q1JTE5"/>
<dbReference type="Proteomes" id="UP000289784">
    <property type="component" value="Unassembled WGS sequence"/>
</dbReference>
<keyword evidence="2 5" id="KW-0812">Transmembrane</keyword>
<dbReference type="Pfam" id="PF07869">
    <property type="entry name" value="DUF1656"/>
    <property type="match status" value="1"/>
</dbReference>
<organism evidence="6 7">
    <name type="scientific">Pseudoxanthomonas composti</name>
    <dbReference type="NCBI Taxonomy" id="2137479"/>
    <lineage>
        <taxon>Bacteria</taxon>
        <taxon>Pseudomonadati</taxon>
        <taxon>Pseudomonadota</taxon>
        <taxon>Gammaproteobacteria</taxon>
        <taxon>Lysobacterales</taxon>
        <taxon>Lysobacteraceae</taxon>
        <taxon>Pseudoxanthomonas</taxon>
    </lineage>
</organism>
<keyword evidence="4 5" id="KW-0472">Membrane</keyword>
<feature type="transmembrane region" description="Helical" evidence="5">
    <location>
        <begin position="47"/>
        <end position="66"/>
    </location>
</feature>
<evidence type="ECO:0000256" key="4">
    <source>
        <dbReference type="ARBA" id="ARBA00023136"/>
    </source>
</evidence>
<comment type="caution">
    <text evidence="6">The sequence shown here is derived from an EMBL/GenBank/DDBJ whole genome shotgun (WGS) entry which is preliminary data.</text>
</comment>
<evidence type="ECO:0000256" key="2">
    <source>
        <dbReference type="ARBA" id="ARBA00022692"/>
    </source>
</evidence>
<proteinExistence type="predicted"/>
<keyword evidence="1" id="KW-1003">Cell membrane</keyword>
<protein>
    <submittedName>
        <fullName evidence="6">DUF1656 domain-containing protein</fullName>
    </submittedName>
</protein>
<accession>A0A4Q1JTE5</accession>
<dbReference type="EMBL" id="SAWZ01000006">
    <property type="protein sequence ID" value="RXR04266.1"/>
    <property type="molecule type" value="Genomic_DNA"/>
</dbReference>
<sequence length="67" mass="7292">MLPAEISLGGVYVPGLLVLAAGLFVLFWLLDGLAGRLGLYRYAWHPPLFRLGLYVCVFGLMGLALLN</sequence>
<keyword evidence="7" id="KW-1185">Reference proteome</keyword>
<name>A0A4Q1JTE5_9GAMM</name>
<evidence type="ECO:0000256" key="1">
    <source>
        <dbReference type="ARBA" id="ARBA00022475"/>
    </source>
</evidence>
<evidence type="ECO:0000256" key="5">
    <source>
        <dbReference type="SAM" id="Phobius"/>
    </source>
</evidence>
<evidence type="ECO:0000313" key="6">
    <source>
        <dbReference type="EMBL" id="RXR04266.1"/>
    </source>
</evidence>
<dbReference type="RefSeq" id="WP_129471537.1">
    <property type="nucleotide sequence ID" value="NZ_SAWZ01000006.1"/>
</dbReference>
<feature type="transmembrane region" description="Helical" evidence="5">
    <location>
        <begin position="12"/>
        <end position="35"/>
    </location>
</feature>
<keyword evidence="3 5" id="KW-1133">Transmembrane helix</keyword>
<dbReference type="InterPro" id="IPR012451">
    <property type="entry name" value="DUF1656"/>
</dbReference>
<dbReference type="OrthoDB" id="6080293at2"/>